<gene>
    <name evidence="2" type="ORF">AAFF_G00323750</name>
</gene>
<feature type="region of interest" description="Disordered" evidence="1">
    <location>
        <begin position="51"/>
        <end position="84"/>
    </location>
</feature>
<organism evidence="2 3">
    <name type="scientific">Aldrovandia affinis</name>
    <dbReference type="NCBI Taxonomy" id="143900"/>
    <lineage>
        <taxon>Eukaryota</taxon>
        <taxon>Metazoa</taxon>
        <taxon>Chordata</taxon>
        <taxon>Craniata</taxon>
        <taxon>Vertebrata</taxon>
        <taxon>Euteleostomi</taxon>
        <taxon>Actinopterygii</taxon>
        <taxon>Neopterygii</taxon>
        <taxon>Teleostei</taxon>
        <taxon>Notacanthiformes</taxon>
        <taxon>Halosauridae</taxon>
        <taxon>Aldrovandia</taxon>
    </lineage>
</organism>
<feature type="compositionally biased region" description="Basic and acidic residues" evidence="1">
    <location>
        <begin position="132"/>
        <end position="145"/>
    </location>
</feature>
<name>A0AAD7R6T4_9TELE</name>
<dbReference type="Proteomes" id="UP001221898">
    <property type="component" value="Unassembled WGS sequence"/>
</dbReference>
<feature type="region of interest" description="Disordered" evidence="1">
    <location>
        <begin position="125"/>
        <end position="159"/>
    </location>
</feature>
<evidence type="ECO:0000313" key="3">
    <source>
        <dbReference type="Proteomes" id="UP001221898"/>
    </source>
</evidence>
<sequence length="268" mass="28815">MAQCHCKPPAHGSRDVDTACAFCPAGSMGPLIPASSRGHFVKSGLSTKLARLKGTDGRGRRDAGGHRPAGCVAGGEDHSESQGVFAPSGTIDAALTQCSVSALMLASLNGVNIVQATHTRAPSFPFVGRPRSRGERVTRRAGESMRRRKAPYSVTPDRRCGGKEDLALAVSSTRPRSLQLFGSLTPASSPLLSCHCVGLDYTQEKQLTRVRAPVKSRTKPDGRRLRRATVTLAAGQVPRLGPRSHALLRQRKPHFWKARIEKWPLCLS</sequence>
<dbReference type="AlphaFoldDB" id="A0AAD7R6T4"/>
<evidence type="ECO:0000313" key="2">
    <source>
        <dbReference type="EMBL" id="KAJ8367258.1"/>
    </source>
</evidence>
<reference evidence="2" key="1">
    <citation type="journal article" date="2023" name="Science">
        <title>Genome structures resolve the early diversification of teleost fishes.</title>
        <authorList>
            <person name="Parey E."/>
            <person name="Louis A."/>
            <person name="Montfort J."/>
            <person name="Bouchez O."/>
            <person name="Roques C."/>
            <person name="Iampietro C."/>
            <person name="Lluch J."/>
            <person name="Castinel A."/>
            <person name="Donnadieu C."/>
            <person name="Desvignes T."/>
            <person name="Floi Bucao C."/>
            <person name="Jouanno E."/>
            <person name="Wen M."/>
            <person name="Mejri S."/>
            <person name="Dirks R."/>
            <person name="Jansen H."/>
            <person name="Henkel C."/>
            <person name="Chen W.J."/>
            <person name="Zahm M."/>
            <person name="Cabau C."/>
            <person name="Klopp C."/>
            <person name="Thompson A.W."/>
            <person name="Robinson-Rechavi M."/>
            <person name="Braasch I."/>
            <person name="Lecointre G."/>
            <person name="Bobe J."/>
            <person name="Postlethwait J.H."/>
            <person name="Berthelot C."/>
            <person name="Roest Crollius H."/>
            <person name="Guiguen Y."/>
        </authorList>
    </citation>
    <scope>NUCLEOTIDE SEQUENCE</scope>
    <source>
        <strain evidence="2">NC1722</strain>
    </source>
</reference>
<comment type="caution">
    <text evidence="2">The sequence shown here is derived from an EMBL/GenBank/DDBJ whole genome shotgun (WGS) entry which is preliminary data.</text>
</comment>
<evidence type="ECO:0000256" key="1">
    <source>
        <dbReference type="SAM" id="MobiDB-lite"/>
    </source>
</evidence>
<accession>A0AAD7R6T4</accession>
<protein>
    <submittedName>
        <fullName evidence="2">Uncharacterized protein</fullName>
    </submittedName>
</protein>
<dbReference type="EMBL" id="JAINUG010000492">
    <property type="protein sequence ID" value="KAJ8367258.1"/>
    <property type="molecule type" value="Genomic_DNA"/>
</dbReference>
<proteinExistence type="predicted"/>
<keyword evidence="3" id="KW-1185">Reference proteome</keyword>
<feature type="compositionally biased region" description="Basic and acidic residues" evidence="1">
    <location>
        <begin position="53"/>
        <end position="65"/>
    </location>
</feature>